<dbReference type="RefSeq" id="WP_244509950.1">
    <property type="nucleotide sequence ID" value="NZ_FNHL01000002.1"/>
</dbReference>
<feature type="region of interest" description="Disordered" evidence="1">
    <location>
        <begin position="1"/>
        <end position="20"/>
    </location>
</feature>
<gene>
    <name evidence="4" type="ORF">SAMN04487949_1489</name>
</gene>
<name>A0A1G9STI7_9EURY</name>
<evidence type="ECO:0000313" key="4">
    <source>
        <dbReference type="EMBL" id="SDM38730.1"/>
    </source>
</evidence>
<keyword evidence="5" id="KW-1185">Reference proteome</keyword>
<keyword evidence="2" id="KW-0472">Membrane</keyword>
<feature type="compositionally biased region" description="Basic and acidic residues" evidence="1">
    <location>
        <begin position="1"/>
        <end position="11"/>
    </location>
</feature>
<dbReference type="AlphaFoldDB" id="A0A1G9STI7"/>
<proteinExistence type="predicted"/>
<evidence type="ECO:0000313" key="5">
    <source>
        <dbReference type="Proteomes" id="UP000199451"/>
    </source>
</evidence>
<feature type="domain" description="DUF7344" evidence="3">
    <location>
        <begin position="23"/>
        <end position="101"/>
    </location>
</feature>
<keyword evidence="2" id="KW-0812">Transmembrane</keyword>
<evidence type="ECO:0000259" key="3">
    <source>
        <dbReference type="Pfam" id="PF24035"/>
    </source>
</evidence>
<feature type="compositionally biased region" description="Basic and acidic residues" evidence="1">
    <location>
        <begin position="217"/>
        <end position="231"/>
    </location>
</feature>
<feature type="transmembrane region" description="Helical" evidence="2">
    <location>
        <begin position="155"/>
        <end position="175"/>
    </location>
</feature>
<reference evidence="5" key="1">
    <citation type="submission" date="2016-10" db="EMBL/GenBank/DDBJ databases">
        <authorList>
            <person name="Varghese N."/>
            <person name="Submissions S."/>
        </authorList>
    </citation>
    <scope>NUCLEOTIDE SEQUENCE [LARGE SCALE GENOMIC DNA]</scope>
    <source>
        <strain evidence="5">CGMCC 1.10119</strain>
    </source>
</reference>
<evidence type="ECO:0000256" key="2">
    <source>
        <dbReference type="SAM" id="Phobius"/>
    </source>
</evidence>
<keyword evidence="2" id="KW-1133">Transmembrane helix</keyword>
<dbReference type="EMBL" id="FNHL01000002">
    <property type="protein sequence ID" value="SDM38730.1"/>
    <property type="molecule type" value="Genomic_DNA"/>
</dbReference>
<dbReference type="Pfam" id="PF24035">
    <property type="entry name" value="DUF7344"/>
    <property type="match status" value="1"/>
</dbReference>
<dbReference type="Proteomes" id="UP000199451">
    <property type="component" value="Unassembled WGS sequence"/>
</dbReference>
<feature type="transmembrane region" description="Helical" evidence="2">
    <location>
        <begin position="127"/>
        <end position="149"/>
    </location>
</feature>
<evidence type="ECO:0000256" key="1">
    <source>
        <dbReference type="SAM" id="MobiDB-lite"/>
    </source>
</evidence>
<accession>A0A1G9STI7</accession>
<dbReference type="InterPro" id="IPR055768">
    <property type="entry name" value="DUF7344"/>
</dbReference>
<protein>
    <recommendedName>
        <fullName evidence="3">DUF7344 domain-containing protein</fullName>
    </recommendedName>
</protein>
<feature type="region of interest" description="Disordered" evidence="1">
    <location>
        <begin position="200"/>
        <end position="231"/>
    </location>
</feature>
<organism evidence="4 5">
    <name type="scientific">Halogranum gelatinilyticum</name>
    <dbReference type="NCBI Taxonomy" id="660521"/>
    <lineage>
        <taxon>Archaea</taxon>
        <taxon>Methanobacteriati</taxon>
        <taxon>Methanobacteriota</taxon>
        <taxon>Stenosarchaea group</taxon>
        <taxon>Halobacteria</taxon>
        <taxon>Halobacteriales</taxon>
        <taxon>Haloferacaceae</taxon>
    </lineage>
</organism>
<sequence length="231" mass="25538">MGTEINEREQAEPDGQLSRDTIFSTLSNQRRRYVIHYLKQHPEQVRIRDLAEQIAAWENGIEINELTYKQRKRVYTSLHQTHLPKMDDCNIVEYDRDRGHITLTPTSAELDVYLEVVPKDELPWSEFYLGLSAVALGLVLVVWAGIVPASVIPPLGYAALIAVVFGVAAGVHTYLTRQSALGGANAPVEKGANTVAKQPTLAERAGKNGNDSQSVAEESRQTVKATSDKTD</sequence>